<dbReference type="AlphaFoldDB" id="A0A9P5XTI6"/>
<reference evidence="8" key="1">
    <citation type="submission" date="2020-11" db="EMBL/GenBank/DDBJ databases">
        <authorList>
            <consortium name="DOE Joint Genome Institute"/>
            <person name="Ahrendt S."/>
            <person name="Riley R."/>
            <person name="Andreopoulos W."/>
            <person name="Labutti K."/>
            <person name="Pangilinan J."/>
            <person name="Ruiz-Duenas F.J."/>
            <person name="Barrasa J.M."/>
            <person name="Sanchez-Garcia M."/>
            <person name="Camarero S."/>
            <person name="Miyauchi S."/>
            <person name="Serrano A."/>
            <person name="Linde D."/>
            <person name="Babiker R."/>
            <person name="Drula E."/>
            <person name="Ayuso-Fernandez I."/>
            <person name="Pacheco R."/>
            <person name="Padilla G."/>
            <person name="Ferreira P."/>
            <person name="Barriuso J."/>
            <person name="Kellner H."/>
            <person name="Castanera R."/>
            <person name="Alfaro M."/>
            <person name="Ramirez L."/>
            <person name="Pisabarro A.G."/>
            <person name="Kuo A."/>
            <person name="Tritt A."/>
            <person name="Lipzen A."/>
            <person name="He G."/>
            <person name="Yan M."/>
            <person name="Ng V."/>
            <person name="Cullen D."/>
            <person name="Martin F."/>
            <person name="Rosso M.-N."/>
            <person name="Henrissat B."/>
            <person name="Hibbett D."/>
            <person name="Martinez A.T."/>
            <person name="Grigoriev I.V."/>
        </authorList>
    </citation>
    <scope>NUCLEOTIDE SEQUENCE</scope>
    <source>
        <strain evidence="8">CBS 247.69</strain>
    </source>
</reference>
<keyword evidence="7" id="KW-0503">Monooxygenase</keyword>
<dbReference type="GO" id="GO:0016705">
    <property type="term" value="F:oxidoreductase activity, acting on paired donors, with incorporation or reduction of molecular oxygen"/>
    <property type="evidence" value="ECO:0007669"/>
    <property type="project" value="InterPro"/>
</dbReference>
<comment type="similarity">
    <text evidence="2">Belongs to the cytochrome P450 family.</text>
</comment>
<name>A0A9P5XTI6_9AGAR</name>
<dbReference type="EMBL" id="MU150372">
    <property type="protein sequence ID" value="KAF9457427.1"/>
    <property type="molecule type" value="Genomic_DNA"/>
</dbReference>
<evidence type="ECO:0000256" key="7">
    <source>
        <dbReference type="ARBA" id="ARBA00023033"/>
    </source>
</evidence>
<proteinExistence type="inferred from homology"/>
<dbReference type="GO" id="GO:0005506">
    <property type="term" value="F:iron ion binding"/>
    <property type="evidence" value="ECO:0007669"/>
    <property type="project" value="InterPro"/>
</dbReference>
<protein>
    <submittedName>
        <fullName evidence="8">Cytochrome P450</fullName>
    </submittedName>
</protein>
<accession>A0A9P5XTI6</accession>
<dbReference type="SUPFAM" id="SSF48264">
    <property type="entry name" value="Cytochrome P450"/>
    <property type="match status" value="1"/>
</dbReference>
<comment type="caution">
    <text evidence="8">The sequence shown here is derived from an EMBL/GenBank/DDBJ whole genome shotgun (WGS) entry which is preliminary data.</text>
</comment>
<dbReference type="InterPro" id="IPR036396">
    <property type="entry name" value="Cyt_P450_sf"/>
</dbReference>
<dbReference type="Gene3D" id="1.10.630.10">
    <property type="entry name" value="Cytochrome P450"/>
    <property type="match status" value="3"/>
</dbReference>
<dbReference type="Proteomes" id="UP000807353">
    <property type="component" value="Unassembled WGS sequence"/>
</dbReference>
<keyword evidence="4" id="KW-0479">Metal-binding</keyword>
<gene>
    <name evidence="8" type="ORF">BDZ94DRAFT_1240805</name>
</gene>
<evidence type="ECO:0000256" key="3">
    <source>
        <dbReference type="ARBA" id="ARBA00022617"/>
    </source>
</evidence>
<keyword evidence="5" id="KW-0560">Oxidoreductase</keyword>
<dbReference type="PANTHER" id="PTHR46300">
    <property type="entry name" value="P450, PUTATIVE (EUROFUNG)-RELATED-RELATED"/>
    <property type="match status" value="1"/>
</dbReference>
<dbReference type="Pfam" id="PF00067">
    <property type="entry name" value="p450"/>
    <property type="match status" value="1"/>
</dbReference>
<dbReference type="GO" id="GO:0020037">
    <property type="term" value="F:heme binding"/>
    <property type="evidence" value="ECO:0007669"/>
    <property type="project" value="InterPro"/>
</dbReference>
<dbReference type="InterPro" id="IPR001128">
    <property type="entry name" value="Cyt_P450"/>
</dbReference>
<dbReference type="OrthoDB" id="2789670at2759"/>
<keyword evidence="9" id="KW-1185">Reference proteome</keyword>
<sequence length="335" mass="37276">MPREKAWLVYDKWFKIYGEMVYFKVFGQGYLFLGSSAKIKDLFEKRSTNYSDRVQTPMLLDLSQSAFAATAMDISYGIKVTDENDPYIALVEEAFRGISQAGVPGQFLVDLLPILKNIPSWMPGASFKRKADYWRRINVTMLDMPFDHHRGAAPPSLAASSIEALQTEQGKDQAKEETLAKNVAGIAYIAGADTTISAVRSFFLAMVMYPEVQRKGQAEIDSVVGSNRLPDFGDRQSLPYINEFTVLPHTVWVRSPASHVHICPGRHFSDNSLYAMIALTLSVYTISPPVDDQGNTICLKPEPTSGLLSYPALFECIIKPRSRAAEALISEEAND</sequence>
<evidence type="ECO:0000256" key="2">
    <source>
        <dbReference type="ARBA" id="ARBA00010617"/>
    </source>
</evidence>
<evidence type="ECO:0000256" key="4">
    <source>
        <dbReference type="ARBA" id="ARBA00022723"/>
    </source>
</evidence>
<evidence type="ECO:0000313" key="9">
    <source>
        <dbReference type="Proteomes" id="UP000807353"/>
    </source>
</evidence>
<evidence type="ECO:0000313" key="8">
    <source>
        <dbReference type="EMBL" id="KAF9457427.1"/>
    </source>
</evidence>
<organism evidence="8 9">
    <name type="scientific">Collybia nuda</name>
    <dbReference type="NCBI Taxonomy" id="64659"/>
    <lineage>
        <taxon>Eukaryota</taxon>
        <taxon>Fungi</taxon>
        <taxon>Dikarya</taxon>
        <taxon>Basidiomycota</taxon>
        <taxon>Agaricomycotina</taxon>
        <taxon>Agaricomycetes</taxon>
        <taxon>Agaricomycetidae</taxon>
        <taxon>Agaricales</taxon>
        <taxon>Tricholomatineae</taxon>
        <taxon>Clitocybaceae</taxon>
        <taxon>Collybia</taxon>
    </lineage>
</organism>
<keyword evidence="6" id="KW-0408">Iron</keyword>
<dbReference type="GO" id="GO:0004497">
    <property type="term" value="F:monooxygenase activity"/>
    <property type="evidence" value="ECO:0007669"/>
    <property type="project" value="UniProtKB-KW"/>
</dbReference>
<evidence type="ECO:0000256" key="1">
    <source>
        <dbReference type="ARBA" id="ARBA00001971"/>
    </source>
</evidence>
<keyword evidence="3" id="KW-0349">Heme</keyword>
<dbReference type="PANTHER" id="PTHR46300:SF7">
    <property type="entry name" value="P450, PUTATIVE (EUROFUNG)-RELATED"/>
    <property type="match status" value="1"/>
</dbReference>
<comment type="cofactor">
    <cofactor evidence="1">
        <name>heme</name>
        <dbReference type="ChEBI" id="CHEBI:30413"/>
    </cofactor>
</comment>
<evidence type="ECO:0000256" key="6">
    <source>
        <dbReference type="ARBA" id="ARBA00023004"/>
    </source>
</evidence>
<dbReference type="InterPro" id="IPR050364">
    <property type="entry name" value="Cytochrome_P450_fung"/>
</dbReference>
<evidence type="ECO:0000256" key="5">
    <source>
        <dbReference type="ARBA" id="ARBA00023002"/>
    </source>
</evidence>